<evidence type="ECO:0000256" key="1">
    <source>
        <dbReference type="ARBA" id="ARBA00005964"/>
    </source>
</evidence>
<sequence length="505" mass="56450">MKNERRLRIVTAEGELRGTMDDDLFVFKGIPYAAPPVGALRWRPPQPLRPWQGVHDATAWGDASWQNRDYCVAAGGGDPGRFSEDCLYLNIWTPDIEPSRPLPVMVWLHGGGFAIGAGSLDPYRGKALAAQGVVVITLNYRLGHFGFFAHPALDAEYPSDGIVNNFALLDQIAALQWVQRNIPAFGGDRHNITLFGESSGARSVLSLCCSPLAEGLFHKGIVQSAYSLPDIPRAEAQQAGKKVAAHFGLAENVSAAQLRELPAESFWPLQRPLALGPVPISGDAVLPRPMLATFLAGKQHRVPLMIGSNSDEASVLEFFGVDATQVLQQLRRKNRFSYRVIKWLYDIHDDRLLGRAVARDMAFSVMPLLIVKAQHNIGMPGWRYWFDYVSEQSRDLYPHGAWHGNEIPYVFNTLQSLPPPEGRTYTAADHAFAAKVSAFWVTFARDANEFSHQLQGDIAWPAWRASEDVTLVFSQETEHPLRLQPRFMRGRLRLFRLMMRSMVKL</sequence>
<feature type="active site" description="Charge relay system" evidence="3">
    <location>
        <position position="312"/>
    </location>
</feature>
<dbReference type="InterPro" id="IPR002018">
    <property type="entry name" value="CarbesteraseB"/>
</dbReference>
<dbReference type="Gene3D" id="3.40.50.1820">
    <property type="entry name" value="alpha/beta hydrolase"/>
    <property type="match status" value="1"/>
</dbReference>
<keyword evidence="7" id="KW-1185">Reference proteome</keyword>
<gene>
    <name evidence="6" type="ORF">HA50_10150</name>
</gene>
<evidence type="ECO:0000256" key="4">
    <source>
        <dbReference type="RuleBase" id="RU361235"/>
    </source>
</evidence>
<dbReference type="PROSITE" id="PS00941">
    <property type="entry name" value="CARBOXYLESTERASE_B_2"/>
    <property type="match status" value="1"/>
</dbReference>
<dbReference type="InterPro" id="IPR029058">
    <property type="entry name" value="AB_hydrolase_fold"/>
</dbReference>
<keyword evidence="2 4" id="KW-0378">Hydrolase</keyword>
<dbReference type="SUPFAM" id="SSF53474">
    <property type="entry name" value="alpha/beta-Hydrolases"/>
    <property type="match status" value="1"/>
</dbReference>
<name>A0A1X1F0F1_PANCY</name>
<dbReference type="AlphaFoldDB" id="A0A1X1F0F1"/>
<evidence type="ECO:0000256" key="2">
    <source>
        <dbReference type="ARBA" id="ARBA00022801"/>
    </source>
</evidence>
<dbReference type="RefSeq" id="WP_084878468.1">
    <property type="nucleotide sequence ID" value="NZ_JAGGMY010000001.1"/>
</dbReference>
<feature type="active site" description="Acyl-ester intermediate" evidence="3">
    <location>
        <position position="198"/>
    </location>
</feature>
<comment type="caution">
    <text evidence="6">The sequence shown here is derived from an EMBL/GenBank/DDBJ whole genome shotgun (WGS) entry which is preliminary data.</text>
</comment>
<dbReference type="EMBL" id="MLJI01000001">
    <property type="protein sequence ID" value="ORM95759.1"/>
    <property type="molecule type" value="Genomic_DNA"/>
</dbReference>
<dbReference type="InterPro" id="IPR050309">
    <property type="entry name" value="Type-B_Carboxylest/Lipase"/>
</dbReference>
<dbReference type="InterPro" id="IPR019826">
    <property type="entry name" value="Carboxylesterase_B_AS"/>
</dbReference>
<protein>
    <recommendedName>
        <fullName evidence="4">Carboxylic ester hydrolase</fullName>
        <ecNumber evidence="4">3.1.1.-</ecNumber>
    </recommendedName>
</protein>
<comment type="similarity">
    <text evidence="1 4">Belongs to the type-B carboxylesterase/lipase family.</text>
</comment>
<dbReference type="InterPro" id="IPR019819">
    <property type="entry name" value="Carboxylesterase_B_CS"/>
</dbReference>
<dbReference type="Proteomes" id="UP000193749">
    <property type="component" value="Unassembled WGS sequence"/>
</dbReference>
<dbReference type="PRINTS" id="PR00878">
    <property type="entry name" value="CHOLNESTRASE"/>
</dbReference>
<dbReference type="EC" id="3.1.1.-" evidence="4"/>
<dbReference type="OrthoDB" id="9775851at2"/>
<dbReference type="PROSITE" id="PS00122">
    <property type="entry name" value="CARBOXYLESTERASE_B_1"/>
    <property type="match status" value="1"/>
</dbReference>
<feature type="active site" description="Charge relay system" evidence="3">
    <location>
        <position position="403"/>
    </location>
</feature>
<dbReference type="ESTHER" id="pancy-a0a1x1f0f1">
    <property type="family name" value="Carb_B_Bacteria"/>
</dbReference>
<evidence type="ECO:0000313" key="7">
    <source>
        <dbReference type="Proteomes" id="UP000193749"/>
    </source>
</evidence>
<proteinExistence type="inferred from homology"/>
<evidence type="ECO:0000259" key="5">
    <source>
        <dbReference type="Pfam" id="PF00135"/>
    </source>
</evidence>
<dbReference type="Pfam" id="PF00135">
    <property type="entry name" value="COesterase"/>
    <property type="match status" value="1"/>
</dbReference>
<dbReference type="GO" id="GO:0004104">
    <property type="term" value="F:cholinesterase activity"/>
    <property type="evidence" value="ECO:0007669"/>
    <property type="project" value="InterPro"/>
</dbReference>
<organism evidence="6 7">
    <name type="scientific">Pantoea cypripedii</name>
    <name type="common">Pectobacterium cypripedii</name>
    <name type="synonym">Erwinia cypripedii</name>
    <dbReference type="NCBI Taxonomy" id="55209"/>
    <lineage>
        <taxon>Bacteria</taxon>
        <taxon>Pseudomonadati</taxon>
        <taxon>Pseudomonadota</taxon>
        <taxon>Gammaproteobacteria</taxon>
        <taxon>Enterobacterales</taxon>
        <taxon>Erwiniaceae</taxon>
        <taxon>Pantoea</taxon>
    </lineage>
</organism>
<reference evidence="6 7" key="1">
    <citation type="journal article" date="2017" name="Antonie Van Leeuwenhoek">
        <title>Phylogenomic resolution of the bacterial genus Pantoea and its relationship with Erwinia and Tatumella.</title>
        <authorList>
            <person name="Palmer M."/>
            <person name="Steenkamp E.T."/>
            <person name="Coetzee M.P."/>
            <person name="Chan W.Y."/>
            <person name="van Zyl E."/>
            <person name="De Maayer P."/>
            <person name="Coutinho T.A."/>
            <person name="Blom J."/>
            <person name="Smits T.H."/>
            <person name="Duffy B."/>
            <person name="Venter S.N."/>
        </authorList>
    </citation>
    <scope>NUCLEOTIDE SEQUENCE [LARGE SCALE GENOMIC DNA]</scope>
    <source>
        <strain evidence="6 7">LMG 2657</strain>
    </source>
</reference>
<dbReference type="InterPro" id="IPR000997">
    <property type="entry name" value="Cholinesterase"/>
</dbReference>
<dbReference type="PANTHER" id="PTHR11559">
    <property type="entry name" value="CARBOXYLESTERASE"/>
    <property type="match status" value="1"/>
</dbReference>
<evidence type="ECO:0000256" key="3">
    <source>
        <dbReference type="PIRSR" id="PIRSR600997-1"/>
    </source>
</evidence>
<accession>A0A1X1F0F1</accession>
<dbReference type="STRING" id="55209.HA50_10150"/>
<feature type="domain" description="Carboxylesterase type B" evidence="5">
    <location>
        <begin position="9"/>
        <end position="473"/>
    </location>
</feature>
<evidence type="ECO:0000313" key="6">
    <source>
        <dbReference type="EMBL" id="ORM95759.1"/>
    </source>
</evidence>